<proteinExistence type="predicted"/>
<dbReference type="Proteomes" id="UP001209694">
    <property type="component" value="Unassembled WGS sequence"/>
</dbReference>
<protein>
    <recommendedName>
        <fullName evidence="3">PD-(D/E)XK nuclease family protein</fullName>
    </recommendedName>
</protein>
<evidence type="ECO:0000313" key="2">
    <source>
        <dbReference type="Proteomes" id="UP001209694"/>
    </source>
</evidence>
<organism evidence="1 2">
    <name type="scientific">Leptospira levettii</name>
    <dbReference type="NCBI Taxonomy" id="2023178"/>
    <lineage>
        <taxon>Bacteria</taxon>
        <taxon>Pseudomonadati</taxon>
        <taxon>Spirochaetota</taxon>
        <taxon>Spirochaetia</taxon>
        <taxon>Leptospirales</taxon>
        <taxon>Leptospiraceae</taxon>
        <taxon>Leptospira</taxon>
    </lineage>
</organism>
<reference evidence="1" key="1">
    <citation type="submission" date="2022-06" db="EMBL/GenBank/DDBJ databases">
        <title>Leptospira isolates from biofilms formed at urban environments.</title>
        <authorList>
            <person name="Ribeiro P.S."/>
            <person name="Sousa T."/>
            <person name="Carvalho N."/>
            <person name="Aburjaile F."/>
            <person name="Neves F."/>
            <person name="Oliveira D."/>
            <person name="Blanco L."/>
            <person name="Lima J."/>
            <person name="Costa F."/>
            <person name="Brenig B."/>
            <person name="Soares S."/>
            <person name="Ramos R."/>
            <person name="Goes-Neto A."/>
            <person name="Matiuzzi M."/>
            <person name="Azevedo V."/>
            <person name="Ristow P."/>
        </authorList>
    </citation>
    <scope>NUCLEOTIDE SEQUENCE</scope>
    <source>
        <strain evidence="1">VSF7</strain>
    </source>
</reference>
<evidence type="ECO:0008006" key="3">
    <source>
        <dbReference type="Google" id="ProtNLM"/>
    </source>
</evidence>
<accession>A0AAW5VFU7</accession>
<evidence type="ECO:0000313" key="1">
    <source>
        <dbReference type="EMBL" id="MCW7517153.1"/>
    </source>
</evidence>
<sequence>MENNKDYLKEFLIHLADRKSKENDISDVLYSVLQMDMDSLRFFVNFFFGQDCKMPELIYREEYKDQSRVDLSFKTKSRRNLYIVEVKKWDGNHHFDYNKTFNSEQFGYITDYDLTFDQKKECESKNISYKTWSEFSREIQTQSAPYPLFAFNEYIKLVCNMREIRKMNLLEVTSLVDFSQIVEQIISSRFSSRKFISKKSNMKPHYYGWYCSEYIWFGLIFEMNPNKREPFVAVTIDEYGYKNVDLEKLHHSKTKLIGEIDFDKEKTLVFPLKLIEFEKFNKMENVDKQKELLNEFFQECLDLIEEQKIADIK</sequence>
<dbReference type="RefSeq" id="WP_265394635.1">
    <property type="nucleotide sequence ID" value="NZ_JAMQQD010000011.1"/>
</dbReference>
<name>A0AAW5VFU7_9LEPT</name>
<gene>
    <name evidence="1" type="ORF">ND810_18445</name>
</gene>
<dbReference type="EMBL" id="JAMQQD010000011">
    <property type="protein sequence ID" value="MCW7517153.1"/>
    <property type="molecule type" value="Genomic_DNA"/>
</dbReference>
<comment type="caution">
    <text evidence="1">The sequence shown here is derived from an EMBL/GenBank/DDBJ whole genome shotgun (WGS) entry which is preliminary data.</text>
</comment>
<dbReference type="AlphaFoldDB" id="A0AAW5VFU7"/>